<evidence type="ECO:0000256" key="1">
    <source>
        <dbReference type="SAM" id="SignalP"/>
    </source>
</evidence>
<evidence type="ECO:0000313" key="3">
    <source>
        <dbReference type="Proteomes" id="UP000030659"/>
    </source>
</evidence>
<reference evidence="2 3" key="1">
    <citation type="submission" date="2013-02" db="EMBL/GenBank/DDBJ databases">
        <title>The Genome Sequence of Plasmodium vinckei petteri CR.</title>
        <authorList>
            <consortium name="The Broad Institute Genome Sequencing Platform"/>
            <consortium name="The Broad Institute Genome Sequencing Center for Infectious Disease"/>
            <person name="Neafsey D."/>
            <person name="Cheeseman I."/>
            <person name="Volkman S."/>
            <person name="Adams J."/>
            <person name="Walker B."/>
            <person name="Young S.K."/>
            <person name="Zeng Q."/>
            <person name="Gargeya S."/>
            <person name="Fitzgerald M."/>
            <person name="Haas B."/>
            <person name="Abouelleil A."/>
            <person name="Alvarado L."/>
            <person name="Arachchi H.M."/>
            <person name="Berlin A.M."/>
            <person name="Chapman S.B."/>
            <person name="Dewar J."/>
            <person name="Goldberg J."/>
            <person name="Griggs A."/>
            <person name="Gujja S."/>
            <person name="Hansen M."/>
            <person name="Howarth C."/>
            <person name="Imamovic A."/>
            <person name="Larimer J."/>
            <person name="McCowan C."/>
            <person name="Murphy C."/>
            <person name="Neiman D."/>
            <person name="Pearson M."/>
            <person name="Priest M."/>
            <person name="Roberts A."/>
            <person name="Saif S."/>
            <person name="Shea T."/>
            <person name="Sisk P."/>
            <person name="Sykes S."/>
            <person name="Wortman J."/>
            <person name="Nusbaum C."/>
            <person name="Birren B."/>
        </authorList>
    </citation>
    <scope>NUCLEOTIDE SEQUENCE [LARGE SCALE GENOMIC DNA]</scope>
    <source>
        <strain evidence="2 3">CR</strain>
    </source>
</reference>
<name>W7AD51_PLAVN</name>
<feature type="signal peptide" evidence="1">
    <location>
        <begin position="1"/>
        <end position="19"/>
    </location>
</feature>
<evidence type="ECO:0008006" key="4">
    <source>
        <dbReference type="Google" id="ProtNLM"/>
    </source>
</evidence>
<dbReference type="InterPro" id="IPR006486">
    <property type="entry name" value="PYST_A"/>
</dbReference>
<protein>
    <recommendedName>
        <fullName evidence="4">Fam-a protein</fullName>
    </recommendedName>
</protein>
<dbReference type="AlphaFoldDB" id="W7AD51"/>
<gene>
    <name evidence="2" type="ORF">YYG_05130</name>
</gene>
<dbReference type="EMBL" id="KI965415">
    <property type="protein sequence ID" value="EUD69655.1"/>
    <property type="molecule type" value="Genomic_DNA"/>
</dbReference>
<accession>W7AD51</accession>
<dbReference type="NCBIfam" id="TIGR01599">
    <property type="entry name" value="PYST-A"/>
    <property type="match status" value="1"/>
</dbReference>
<sequence length="268" mass="30614">MNKFYIQIALFLLTIFAYANNETLAAEPAPGEDTKPQLRSRYPTSEEIYEKNKHLSSPSSCNNKKLAIELMDEVVKHLEYHATNNDGYKVYIRNHGDSISYYVKKFDDKTDILKINLNIYASSQYNDIINKLWDPNTPNTFNTGSVKIVHVYDPNLVIIQQRYKKDSEGHQKYFYALVGKAEISEGKTIIAMTSADINDQNYSTRGNKNPIIKKADSFYPRVTSEDDIKNGKLGKVFVNLAGYLIEKKGDDLEITYIESVSNIQNLII</sequence>
<keyword evidence="1" id="KW-0732">Signal</keyword>
<proteinExistence type="predicted"/>
<dbReference type="Proteomes" id="UP000030659">
    <property type="component" value="Unassembled WGS sequence"/>
</dbReference>
<feature type="chain" id="PRO_5004890673" description="Fam-a protein" evidence="1">
    <location>
        <begin position="20"/>
        <end position="268"/>
    </location>
</feature>
<evidence type="ECO:0000313" key="2">
    <source>
        <dbReference type="EMBL" id="EUD69655.1"/>
    </source>
</evidence>
<organism evidence="2 3">
    <name type="scientific">Plasmodium vinckei petteri</name>
    <dbReference type="NCBI Taxonomy" id="138298"/>
    <lineage>
        <taxon>Eukaryota</taxon>
        <taxon>Sar</taxon>
        <taxon>Alveolata</taxon>
        <taxon>Apicomplexa</taxon>
        <taxon>Aconoidasida</taxon>
        <taxon>Haemosporida</taxon>
        <taxon>Plasmodiidae</taxon>
        <taxon>Plasmodium</taxon>
        <taxon>Plasmodium (Vinckeia)</taxon>
    </lineage>
</organism>
<dbReference type="SUPFAM" id="SSF55961">
    <property type="entry name" value="Bet v1-like"/>
    <property type="match status" value="1"/>
</dbReference>